<keyword evidence="2" id="KW-1185">Reference proteome</keyword>
<gene>
    <name evidence="1" type="ORF">MQP27_08005</name>
</gene>
<name>A0ABS9Y1G4_9ACTN</name>
<dbReference type="Proteomes" id="UP001165269">
    <property type="component" value="Unassembled WGS sequence"/>
</dbReference>
<comment type="caution">
    <text evidence="1">The sequence shown here is derived from an EMBL/GenBank/DDBJ whole genome shotgun (WGS) entry which is preliminary data.</text>
</comment>
<sequence length="104" mass="11346">MAIMRITKAQTLALAGAFEGSGPQTVVKADREQLKLRWVIAWGSGHGTRNALLRMGLTERVKVGHNVYDVLTGRGLNLANYLMKGGQLRAFDPVLIDLGQMPSQ</sequence>
<evidence type="ECO:0000313" key="2">
    <source>
        <dbReference type="Proteomes" id="UP001165269"/>
    </source>
</evidence>
<proteinExistence type="predicted"/>
<accession>A0ABS9Y1G4</accession>
<organism evidence="1 2">
    <name type="scientific">Streptomyces cylindrosporus</name>
    <dbReference type="NCBI Taxonomy" id="2927583"/>
    <lineage>
        <taxon>Bacteria</taxon>
        <taxon>Bacillati</taxon>
        <taxon>Actinomycetota</taxon>
        <taxon>Actinomycetes</taxon>
        <taxon>Kitasatosporales</taxon>
        <taxon>Streptomycetaceae</taxon>
        <taxon>Streptomyces</taxon>
    </lineage>
</organism>
<reference evidence="1" key="1">
    <citation type="submission" date="2022-03" db="EMBL/GenBank/DDBJ databases">
        <title>Streptomyces 7R015 and 7R016 isolated from Barleria lupulina in Thailand.</title>
        <authorList>
            <person name="Kanchanasin P."/>
            <person name="Phongsopitanun W."/>
            <person name="Tanasupawat S."/>
        </authorList>
    </citation>
    <scope>NUCLEOTIDE SEQUENCE</scope>
    <source>
        <strain evidence="1">7R015</strain>
    </source>
</reference>
<dbReference type="RefSeq" id="WP_242762891.1">
    <property type="nucleotide sequence ID" value="NZ_JALDAY010000002.1"/>
</dbReference>
<dbReference type="EMBL" id="JALDAY010000002">
    <property type="protein sequence ID" value="MCI3271054.1"/>
    <property type="molecule type" value="Genomic_DNA"/>
</dbReference>
<protein>
    <submittedName>
        <fullName evidence="1">Uncharacterized protein</fullName>
    </submittedName>
</protein>
<evidence type="ECO:0000313" key="1">
    <source>
        <dbReference type="EMBL" id="MCI3271054.1"/>
    </source>
</evidence>